<comment type="catalytic activity">
    <reaction evidence="6">
        <text>a 2'-deoxyadenosine in DNA + S-adenosyl-L-methionine = an N(6)-methyl-2'-deoxyadenosine in DNA + S-adenosyl-L-homocysteine + H(+)</text>
        <dbReference type="Rhea" id="RHEA:15197"/>
        <dbReference type="Rhea" id="RHEA-COMP:12418"/>
        <dbReference type="Rhea" id="RHEA-COMP:12419"/>
        <dbReference type="ChEBI" id="CHEBI:15378"/>
        <dbReference type="ChEBI" id="CHEBI:57856"/>
        <dbReference type="ChEBI" id="CHEBI:59789"/>
        <dbReference type="ChEBI" id="CHEBI:90615"/>
        <dbReference type="ChEBI" id="CHEBI:90616"/>
        <dbReference type="EC" id="2.1.1.72"/>
    </reaction>
</comment>
<dbReference type="Gene3D" id="1.10.1020.10">
    <property type="entry name" value="Adenine-specific Methyltransferase, Domain 2"/>
    <property type="match status" value="1"/>
</dbReference>
<dbReference type="PRINTS" id="PR00505">
    <property type="entry name" value="D12N6MTFRASE"/>
</dbReference>
<dbReference type="Pfam" id="PF02086">
    <property type="entry name" value="MethyltransfD12"/>
    <property type="match status" value="1"/>
</dbReference>
<dbReference type="Proteomes" id="UP000602284">
    <property type="component" value="Unassembled WGS sequence"/>
</dbReference>
<evidence type="ECO:0000256" key="2">
    <source>
        <dbReference type="ARBA" id="ARBA00011900"/>
    </source>
</evidence>
<evidence type="ECO:0000256" key="4">
    <source>
        <dbReference type="ARBA" id="ARBA00022679"/>
    </source>
</evidence>
<accession>A0ABS1JCB6</accession>
<proteinExistence type="inferred from homology"/>
<dbReference type="InterPro" id="IPR029063">
    <property type="entry name" value="SAM-dependent_MTases_sf"/>
</dbReference>
<sequence>MGVAVSSPLKWFGGKGHLAKELHRYLPQHKCFVDLFGGGGNMTSMKEPSDVEIFNDIDGDLVNFLLVLRGDPEKLAQAVATLPYSEELFEKWKWQKGRKSNFERAVCFFYLNRLAVSAGNNHRSGWSHGGTKANKAREYQSAVVRLEAFAKRFQQVEIHNRDYKDVIRLRDSEDTVFYIDPPYNGRERRYKGGFRRRDHIELAEILRQIKGKAMVSYYPHPLVDELYKNWPRRIEIGSHTFSQVSREEERPKRTELLFLSWEDPQANIFDWVGN</sequence>
<evidence type="ECO:0000313" key="7">
    <source>
        <dbReference type="EMBL" id="MBL0387885.1"/>
    </source>
</evidence>
<name>A0ABS1JCB6_9BACL</name>
<protein>
    <recommendedName>
        <fullName evidence="2">site-specific DNA-methyltransferase (adenine-specific)</fullName>
        <ecNumber evidence="2">2.1.1.72</ecNumber>
    </recommendedName>
</protein>
<dbReference type="InterPro" id="IPR023095">
    <property type="entry name" value="Ade_MeTrfase_dom_2"/>
</dbReference>
<reference evidence="7 8" key="1">
    <citation type="submission" date="2021-01" db="EMBL/GenBank/DDBJ databases">
        <title>Tumebacillus sp. strain ITR2 16S ribosomal RNA gene Genome sequencing and assembly.</title>
        <authorList>
            <person name="Kang M."/>
        </authorList>
    </citation>
    <scope>NUCLEOTIDE SEQUENCE [LARGE SCALE GENOMIC DNA]</scope>
    <source>
        <strain evidence="7 8">ITR2</strain>
    </source>
</reference>
<evidence type="ECO:0000313" key="8">
    <source>
        <dbReference type="Proteomes" id="UP000602284"/>
    </source>
</evidence>
<dbReference type="InterPro" id="IPR012263">
    <property type="entry name" value="M_m6A_EcoRV"/>
</dbReference>
<keyword evidence="3 7" id="KW-0489">Methyltransferase</keyword>
<comment type="similarity">
    <text evidence="1">Belongs to the N(4)/N(6)-methyltransferase family.</text>
</comment>
<dbReference type="EMBL" id="JAEQNB010000004">
    <property type="protein sequence ID" value="MBL0387885.1"/>
    <property type="molecule type" value="Genomic_DNA"/>
</dbReference>
<gene>
    <name evidence="7" type="ORF">JJB07_14685</name>
</gene>
<keyword evidence="4" id="KW-0808">Transferase</keyword>
<dbReference type="EC" id="2.1.1.72" evidence="2"/>
<organism evidence="7 8">
    <name type="scientific">Tumebacillus amylolyticus</name>
    <dbReference type="NCBI Taxonomy" id="2801339"/>
    <lineage>
        <taxon>Bacteria</taxon>
        <taxon>Bacillati</taxon>
        <taxon>Bacillota</taxon>
        <taxon>Bacilli</taxon>
        <taxon>Bacillales</taxon>
        <taxon>Alicyclobacillaceae</taxon>
        <taxon>Tumebacillus</taxon>
    </lineage>
</organism>
<evidence type="ECO:0000256" key="6">
    <source>
        <dbReference type="ARBA" id="ARBA00047942"/>
    </source>
</evidence>
<dbReference type="RefSeq" id="WP_201636313.1">
    <property type="nucleotide sequence ID" value="NZ_JAEQNB010000004.1"/>
</dbReference>
<dbReference type="GO" id="GO:0032259">
    <property type="term" value="P:methylation"/>
    <property type="evidence" value="ECO:0007669"/>
    <property type="project" value="UniProtKB-KW"/>
</dbReference>
<dbReference type="GO" id="GO:0008168">
    <property type="term" value="F:methyltransferase activity"/>
    <property type="evidence" value="ECO:0007669"/>
    <property type="project" value="UniProtKB-KW"/>
</dbReference>
<dbReference type="PIRSF" id="PIRSF000398">
    <property type="entry name" value="M_m6A_EcoRV"/>
    <property type="match status" value="1"/>
</dbReference>
<evidence type="ECO:0000256" key="1">
    <source>
        <dbReference type="ARBA" id="ARBA00006594"/>
    </source>
</evidence>
<evidence type="ECO:0000256" key="3">
    <source>
        <dbReference type="ARBA" id="ARBA00022603"/>
    </source>
</evidence>
<dbReference type="InterPro" id="IPR012327">
    <property type="entry name" value="MeTrfase_D12"/>
</dbReference>
<keyword evidence="5" id="KW-0949">S-adenosyl-L-methionine</keyword>
<dbReference type="SUPFAM" id="SSF53335">
    <property type="entry name" value="S-adenosyl-L-methionine-dependent methyltransferases"/>
    <property type="match status" value="1"/>
</dbReference>
<keyword evidence="8" id="KW-1185">Reference proteome</keyword>
<dbReference type="PANTHER" id="PTHR30481">
    <property type="entry name" value="DNA ADENINE METHYLASE"/>
    <property type="match status" value="1"/>
</dbReference>
<evidence type="ECO:0000256" key="5">
    <source>
        <dbReference type="ARBA" id="ARBA00022691"/>
    </source>
</evidence>
<comment type="caution">
    <text evidence="7">The sequence shown here is derived from an EMBL/GenBank/DDBJ whole genome shotgun (WGS) entry which is preliminary data.</text>
</comment>
<dbReference type="Gene3D" id="3.40.50.150">
    <property type="entry name" value="Vaccinia Virus protein VP39"/>
    <property type="match status" value="1"/>
</dbReference>